<name>A0AAX4IHQ2_9PEZI</name>
<keyword evidence="1" id="KW-0472">Membrane</keyword>
<feature type="transmembrane region" description="Helical" evidence="1">
    <location>
        <begin position="12"/>
        <end position="37"/>
    </location>
</feature>
<dbReference type="EMBL" id="CP137308">
    <property type="protein sequence ID" value="WQF82575.1"/>
    <property type="molecule type" value="Genomic_DNA"/>
</dbReference>
<dbReference type="AlphaFoldDB" id="A0AAX4IHQ2"/>
<dbReference type="Proteomes" id="UP001322277">
    <property type="component" value="Chromosome 4"/>
</dbReference>
<evidence type="ECO:0000313" key="3">
    <source>
        <dbReference type="Proteomes" id="UP001322277"/>
    </source>
</evidence>
<accession>A0AAX4IHQ2</accession>
<evidence type="ECO:0000256" key="1">
    <source>
        <dbReference type="SAM" id="Phobius"/>
    </source>
</evidence>
<evidence type="ECO:0000313" key="2">
    <source>
        <dbReference type="EMBL" id="WQF82575.1"/>
    </source>
</evidence>
<reference evidence="3" key="1">
    <citation type="journal article" date="2023" name="bioRxiv">
        <title>Complete genome of the Medicago anthracnose fungus, Colletotrichum destructivum, reveals a mini-chromosome-like region within a core chromosome.</title>
        <authorList>
            <person name="Lapalu N."/>
            <person name="Simon A."/>
            <person name="Lu A."/>
            <person name="Plaumann P.-L."/>
            <person name="Amselem J."/>
            <person name="Pigne S."/>
            <person name="Auger A."/>
            <person name="Koch C."/>
            <person name="Dallery J.-F."/>
            <person name="O'Connell R.J."/>
        </authorList>
    </citation>
    <scope>NUCLEOTIDE SEQUENCE [LARGE SCALE GENOMIC DNA]</scope>
    <source>
        <strain evidence="3">CBS 520.97</strain>
    </source>
</reference>
<organism evidence="2 3">
    <name type="scientific">Colletotrichum destructivum</name>
    <dbReference type="NCBI Taxonomy" id="34406"/>
    <lineage>
        <taxon>Eukaryota</taxon>
        <taxon>Fungi</taxon>
        <taxon>Dikarya</taxon>
        <taxon>Ascomycota</taxon>
        <taxon>Pezizomycotina</taxon>
        <taxon>Sordariomycetes</taxon>
        <taxon>Hypocreomycetidae</taxon>
        <taxon>Glomerellales</taxon>
        <taxon>Glomerellaceae</taxon>
        <taxon>Colletotrichum</taxon>
        <taxon>Colletotrichum destructivum species complex</taxon>
    </lineage>
</organism>
<gene>
    <name evidence="2" type="ORF">CDEST_07589</name>
</gene>
<sequence length="302" mass="33761">MVRPVYSYGLRGLCVMFILLLLYFIPIVTSPTLAIVLTKRVKLPVPEFPLDFEGRVKKGAWLNDLFSLSDREAKQWASPFQPADISTWGPSFGASLDAAFNDPAFPIDKSNNGIYRFLHNKSFRYKDGRKGKPTHAKYANVANPRAGAFVFDSNWSPKYKLAEGGKGDIPDLDTLSDIAYFQWQQSCNAVGVATSSLKVIFRSHVIYAPTFNTVVEAIRGAGYKEVPGWDERITFSMESREGLAILGSANGASTAWFLIQHRAELGAKKIKEVVVWDYYGGFRFDTKMDDTVLNLRFTVVDA</sequence>
<protein>
    <submittedName>
        <fullName evidence="2">Uncharacterized protein</fullName>
    </submittedName>
</protein>
<dbReference type="GeneID" id="87944092"/>
<proteinExistence type="predicted"/>
<keyword evidence="1" id="KW-0812">Transmembrane</keyword>
<keyword evidence="1" id="KW-1133">Transmembrane helix</keyword>
<dbReference type="RefSeq" id="XP_062779799.1">
    <property type="nucleotide sequence ID" value="XM_062923748.1"/>
</dbReference>
<dbReference type="KEGG" id="cdet:87944092"/>
<keyword evidence="3" id="KW-1185">Reference proteome</keyword>